<dbReference type="Proteomes" id="UP000822688">
    <property type="component" value="Chromosome 12"/>
</dbReference>
<keyword evidence="1" id="KW-0732">Signal</keyword>
<dbReference type="EMBL" id="CM026433">
    <property type="protein sequence ID" value="KAG0554744.1"/>
    <property type="molecule type" value="Genomic_DNA"/>
</dbReference>
<proteinExistence type="predicted"/>
<comment type="caution">
    <text evidence="2">The sequence shown here is derived from an EMBL/GenBank/DDBJ whole genome shotgun (WGS) entry which is preliminary data.</text>
</comment>
<feature type="signal peptide" evidence="1">
    <location>
        <begin position="1"/>
        <end position="17"/>
    </location>
</feature>
<feature type="chain" id="PRO_5035871886" evidence="1">
    <location>
        <begin position="18"/>
        <end position="71"/>
    </location>
</feature>
<name>A0A8T0G8S8_CERPU</name>
<reference evidence="2" key="1">
    <citation type="submission" date="2020-06" db="EMBL/GenBank/DDBJ databases">
        <title>WGS assembly of Ceratodon purpureus strain R40.</title>
        <authorList>
            <person name="Carey S.B."/>
            <person name="Jenkins J."/>
            <person name="Shu S."/>
            <person name="Lovell J.T."/>
            <person name="Sreedasyam A."/>
            <person name="Maumus F."/>
            <person name="Tiley G.P."/>
            <person name="Fernandez-Pozo N."/>
            <person name="Barry K."/>
            <person name="Chen C."/>
            <person name="Wang M."/>
            <person name="Lipzen A."/>
            <person name="Daum C."/>
            <person name="Saski C.A."/>
            <person name="Payton A.C."/>
            <person name="Mcbreen J.C."/>
            <person name="Conrad R.E."/>
            <person name="Kollar L.M."/>
            <person name="Olsson S."/>
            <person name="Huttunen S."/>
            <person name="Landis J.B."/>
            <person name="Wickett N.J."/>
            <person name="Johnson M.G."/>
            <person name="Rensing S.A."/>
            <person name="Grimwood J."/>
            <person name="Schmutz J."/>
            <person name="Mcdaniel S.F."/>
        </authorList>
    </citation>
    <scope>NUCLEOTIDE SEQUENCE</scope>
    <source>
        <strain evidence="2">R40</strain>
    </source>
</reference>
<evidence type="ECO:0000256" key="1">
    <source>
        <dbReference type="SAM" id="SignalP"/>
    </source>
</evidence>
<evidence type="ECO:0000313" key="2">
    <source>
        <dbReference type="EMBL" id="KAG0554744.1"/>
    </source>
</evidence>
<dbReference type="AlphaFoldDB" id="A0A8T0G8S8"/>
<gene>
    <name evidence="2" type="ORF">KC19_12G114800</name>
</gene>
<accession>A0A8T0G8S8</accession>
<organism evidence="2 3">
    <name type="scientific">Ceratodon purpureus</name>
    <name type="common">Fire moss</name>
    <name type="synonym">Dicranum purpureum</name>
    <dbReference type="NCBI Taxonomy" id="3225"/>
    <lineage>
        <taxon>Eukaryota</taxon>
        <taxon>Viridiplantae</taxon>
        <taxon>Streptophyta</taxon>
        <taxon>Embryophyta</taxon>
        <taxon>Bryophyta</taxon>
        <taxon>Bryophytina</taxon>
        <taxon>Bryopsida</taxon>
        <taxon>Dicranidae</taxon>
        <taxon>Pseudoditrichales</taxon>
        <taxon>Ditrichaceae</taxon>
        <taxon>Ceratodon</taxon>
    </lineage>
</organism>
<protein>
    <submittedName>
        <fullName evidence="2">Uncharacterized protein</fullName>
    </submittedName>
</protein>
<keyword evidence="3" id="KW-1185">Reference proteome</keyword>
<evidence type="ECO:0000313" key="3">
    <source>
        <dbReference type="Proteomes" id="UP000822688"/>
    </source>
</evidence>
<sequence>MWHGAFHGRLPLLQITSQCCLFLSLPWPNLVSELGLIFEKKYMQQASFNLSITKKKSPVTPLTTMNFGVSP</sequence>